<dbReference type="eggNOG" id="COG4122">
    <property type="taxonomic scope" value="Bacteria"/>
</dbReference>
<dbReference type="GO" id="GO:0010498">
    <property type="term" value="P:proteasomal protein catabolic process"/>
    <property type="evidence" value="ECO:0007669"/>
    <property type="project" value="InterPro"/>
</dbReference>
<keyword evidence="2" id="KW-1185">Reference proteome</keyword>
<dbReference type="GO" id="GO:0070490">
    <property type="term" value="P:protein pupylation"/>
    <property type="evidence" value="ECO:0007669"/>
    <property type="project" value="TreeGrafter"/>
</dbReference>
<keyword evidence="1" id="KW-0436">Ligase</keyword>
<protein>
    <submittedName>
        <fullName evidence="1">Pup ligase</fullName>
    </submittedName>
</protein>
<dbReference type="PANTHER" id="PTHR42307:SF2">
    <property type="entry name" value="PUP DEAMIDASE_DEPUPYLASE"/>
    <property type="match status" value="1"/>
</dbReference>
<dbReference type="GO" id="GO:0019941">
    <property type="term" value="P:modification-dependent protein catabolic process"/>
    <property type="evidence" value="ECO:0007669"/>
    <property type="project" value="InterPro"/>
</dbReference>
<dbReference type="AlphaFoldDB" id="A0A068NN29"/>
<dbReference type="HOGENOM" id="CLU_040524_1_0_0"/>
<dbReference type="Proteomes" id="UP000027982">
    <property type="component" value="Chromosome"/>
</dbReference>
<dbReference type="STRING" id="661478.OP10G_1439"/>
<evidence type="ECO:0000313" key="1">
    <source>
        <dbReference type="EMBL" id="AIE84807.1"/>
    </source>
</evidence>
<dbReference type="PANTHER" id="PTHR42307">
    <property type="entry name" value="PUP DEAMIDASE/DEPUPYLASE"/>
    <property type="match status" value="1"/>
</dbReference>
<reference evidence="1 2" key="1">
    <citation type="journal article" date="2014" name="PLoS ONE">
        <title>The first complete genome sequence of the class fimbriimonadia in the phylum armatimonadetes.</title>
        <authorList>
            <person name="Hu Z.Y."/>
            <person name="Wang Y.Z."/>
            <person name="Im W.T."/>
            <person name="Wang S.Y."/>
            <person name="Zhao G.P."/>
            <person name="Zheng H.J."/>
            <person name="Quan Z.X."/>
        </authorList>
    </citation>
    <scope>NUCLEOTIDE SEQUENCE [LARGE SCALE GENOMIC DNA]</scope>
    <source>
        <strain evidence="1">Gsoil 348</strain>
    </source>
</reference>
<dbReference type="InterPro" id="IPR004347">
    <property type="entry name" value="Pup_ligase/deamidase"/>
</dbReference>
<dbReference type="KEGG" id="fgi:OP10G_1439"/>
<gene>
    <name evidence="1" type="ORF">OP10G_1439</name>
</gene>
<accession>A0A068NN29</accession>
<dbReference type="RefSeq" id="WP_025226579.1">
    <property type="nucleotide sequence ID" value="NZ_CP007139.1"/>
</dbReference>
<evidence type="ECO:0000313" key="2">
    <source>
        <dbReference type="Proteomes" id="UP000027982"/>
    </source>
</evidence>
<dbReference type="OrthoDB" id="9760627at2"/>
<proteinExistence type="predicted"/>
<organism evidence="1 2">
    <name type="scientific">Fimbriimonas ginsengisoli Gsoil 348</name>
    <dbReference type="NCBI Taxonomy" id="661478"/>
    <lineage>
        <taxon>Bacteria</taxon>
        <taxon>Bacillati</taxon>
        <taxon>Armatimonadota</taxon>
        <taxon>Fimbriimonadia</taxon>
        <taxon>Fimbriimonadales</taxon>
        <taxon>Fimbriimonadaceae</taxon>
        <taxon>Fimbriimonas</taxon>
    </lineage>
</organism>
<dbReference type="Pfam" id="PF03136">
    <property type="entry name" value="Pup_ligase"/>
    <property type="match status" value="1"/>
</dbReference>
<name>A0A068NN29_FIMGI</name>
<dbReference type="EMBL" id="CP007139">
    <property type="protein sequence ID" value="AIE84807.1"/>
    <property type="molecule type" value="Genomic_DNA"/>
</dbReference>
<sequence length="494" mass="55443">MLRPILAGIETEYGLHIDGRGAEDQVDDAMALVRGYPGECHVGWDYRYESPRSDLRGFKLDRLAFDPVDAKYDSGRKFGEAHEVRSDRVLPNGARFYNDHGHPEYSTPECLSIHALARHDCAGQLAVLNAARAYSKREGREAKVYKNNTDFHGASYGTHEGYLVPREVGFDRLFKDLLPMLVARQVLVGAGKVGAEHGPSTTYQLSQRADFFTEAANAETLFRRPIFNTRDEPHADASQWIRLHVICGDANMIPAATARKVGLVKLALHLCEAETAPKWSFVDPVRAFQAISRDEKYAFRVELAGRSWTDAYEILESYFAAAEATLDLDEEMRWTIDSSRALLDDLRRANMTAFRREVDWAAKLHVLEQVMEEEGTDWRDPALRSYDLEYHNANPEESLHAALVEMGEVSPDPERAELLASLEGVDEPTRALARGLAVRRFDAYLRGVCWRTLTFNGQDGPIEVDLPPDAAYPAELAQTENVGSFIELLRGVKG</sequence>
<dbReference type="GO" id="GO:0005524">
    <property type="term" value="F:ATP binding"/>
    <property type="evidence" value="ECO:0007669"/>
    <property type="project" value="TreeGrafter"/>
</dbReference>
<dbReference type="GO" id="GO:0016874">
    <property type="term" value="F:ligase activity"/>
    <property type="evidence" value="ECO:0007669"/>
    <property type="project" value="UniProtKB-KW"/>
</dbReference>